<protein>
    <submittedName>
        <fullName evidence="4">Metalloregulator ArsR/SmtB family transcription factor</fullName>
    </submittedName>
</protein>
<dbReference type="SMART" id="SM00450">
    <property type="entry name" value="RHOD"/>
    <property type="match status" value="1"/>
</dbReference>
<evidence type="ECO:0000256" key="1">
    <source>
        <dbReference type="ARBA" id="ARBA00023125"/>
    </source>
</evidence>
<dbReference type="InterPro" id="IPR036873">
    <property type="entry name" value="Rhodanese-like_dom_sf"/>
</dbReference>
<dbReference type="Gene3D" id="1.10.10.10">
    <property type="entry name" value="Winged helix-like DNA-binding domain superfamily/Winged helix DNA-binding domain"/>
    <property type="match status" value="1"/>
</dbReference>
<gene>
    <name evidence="4" type="ORF">RA086_12250</name>
</gene>
<dbReference type="InterPro" id="IPR011991">
    <property type="entry name" value="ArsR-like_HTH"/>
</dbReference>
<keyword evidence="1" id="KW-0238">DNA-binding</keyword>
<dbReference type="InterPro" id="IPR036388">
    <property type="entry name" value="WH-like_DNA-bd_sf"/>
</dbReference>
<dbReference type="CDD" id="cd00158">
    <property type="entry name" value="RHOD"/>
    <property type="match status" value="1"/>
</dbReference>
<reference evidence="4 5" key="1">
    <citation type="journal article" date="2023" name="Int. J. Syst. Evol. Microbiol.">
        <title>Lactiplantibacillus brownii sp. nov., a novel psychrotolerant species isolated from sauerkraut.</title>
        <authorList>
            <person name="Heng Y.C."/>
            <person name="Silvaraju S."/>
            <person name="Lee J.K.Y."/>
            <person name="Kittelmann S."/>
        </authorList>
    </citation>
    <scope>NUCLEOTIDE SEQUENCE [LARGE SCALE GENOMIC DNA]</scope>
    <source>
        <strain evidence="4 5">WILCCON 0030</strain>
    </source>
</reference>
<dbReference type="RefSeq" id="WP_308704065.1">
    <property type="nucleotide sequence ID" value="NZ_AP027463.1"/>
</dbReference>
<dbReference type="InterPro" id="IPR001845">
    <property type="entry name" value="HTH_ArsR_DNA-bd_dom"/>
</dbReference>
<dbReference type="PANTHER" id="PTHR43031">
    <property type="entry name" value="FAD-DEPENDENT OXIDOREDUCTASE"/>
    <property type="match status" value="1"/>
</dbReference>
<comment type="caution">
    <text evidence="4">The sequence shown here is derived from an EMBL/GenBank/DDBJ whole genome shotgun (WGS) entry which is preliminary data.</text>
</comment>
<dbReference type="InterPro" id="IPR050229">
    <property type="entry name" value="GlpE_sulfurtransferase"/>
</dbReference>
<dbReference type="InterPro" id="IPR036390">
    <property type="entry name" value="WH_DNA-bd_sf"/>
</dbReference>
<dbReference type="PROSITE" id="PS50206">
    <property type="entry name" value="RHODANESE_3"/>
    <property type="match status" value="1"/>
</dbReference>
<evidence type="ECO:0000259" key="2">
    <source>
        <dbReference type="PROSITE" id="PS50206"/>
    </source>
</evidence>
<organism evidence="4 5">
    <name type="scientific">Lactiplantibacillus brownii</name>
    <dbReference type="NCBI Taxonomy" id="3069269"/>
    <lineage>
        <taxon>Bacteria</taxon>
        <taxon>Bacillati</taxon>
        <taxon>Bacillota</taxon>
        <taxon>Bacilli</taxon>
        <taxon>Lactobacillales</taxon>
        <taxon>Lactobacillaceae</taxon>
        <taxon>Lactiplantibacillus</taxon>
    </lineage>
</organism>
<sequence>MLNATAINYKDSLYGELAKVGKSLSSERRLEIMDLLAQGPKTVEAISTESKMSIANTSRHLQVLREGNLVARQKSGKFVYYTLATNKVVALFYLLRDVGEEQLSAIRQIQADFNRSEQIESITLPETLEKMKQGNVVLLDVRPESEYSHGHIDQAENIPIDDLQARVTQLSKDQEIIVYCRGSLCAYANMATHELNEQGYHAYSLNESYYDWQQAIK</sequence>
<dbReference type="EMBL" id="JAVCWF010000001">
    <property type="protein sequence ID" value="MDQ7938381.1"/>
    <property type="molecule type" value="Genomic_DNA"/>
</dbReference>
<dbReference type="Gene3D" id="3.40.250.10">
    <property type="entry name" value="Rhodanese-like domain"/>
    <property type="match status" value="1"/>
</dbReference>
<dbReference type="SUPFAM" id="SSF46785">
    <property type="entry name" value="Winged helix' DNA-binding domain"/>
    <property type="match status" value="1"/>
</dbReference>
<dbReference type="InterPro" id="IPR001763">
    <property type="entry name" value="Rhodanese-like_dom"/>
</dbReference>
<feature type="domain" description="Rhodanese" evidence="2">
    <location>
        <begin position="132"/>
        <end position="217"/>
    </location>
</feature>
<dbReference type="PRINTS" id="PR00778">
    <property type="entry name" value="HTHARSR"/>
</dbReference>
<evidence type="ECO:0000259" key="3">
    <source>
        <dbReference type="PROSITE" id="PS50987"/>
    </source>
</evidence>
<evidence type="ECO:0000313" key="4">
    <source>
        <dbReference type="EMBL" id="MDQ7938381.1"/>
    </source>
</evidence>
<name>A0ABU1ABU1_9LACO</name>
<dbReference type="PANTHER" id="PTHR43031:SF16">
    <property type="entry name" value="OXIDOREDUCTASE"/>
    <property type="match status" value="1"/>
</dbReference>
<dbReference type="NCBIfam" id="NF033788">
    <property type="entry name" value="HTH_metalloreg"/>
    <property type="match status" value="1"/>
</dbReference>
<evidence type="ECO:0000313" key="5">
    <source>
        <dbReference type="Proteomes" id="UP001227831"/>
    </source>
</evidence>
<proteinExistence type="predicted"/>
<dbReference type="SUPFAM" id="SSF52821">
    <property type="entry name" value="Rhodanese/Cell cycle control phosphatase"/>
    <property type="match status" value="1"/>
</dbReference>
<dbReference type="SMART" id="SM00418">
    <property type="entry name" value="HTH_ARSR"/>
    <property type="match status" value="1"/>
</dbReference>
<accession>A0ABU1ABU1</accession>
<dbReference type="PROSITE" id="PS50987">
    <property type="entry name" value="HTH_ARSR_2"/>
    <property type="match status" value="1"/>
</dbReference>
<feature type="domain" description="HTH arsR-type" evidence="3">
    <location>
        <begin position="9"/>
        <end position="103"/>
    </location>
</feature>
<dbReference type="Pfam" id="PF01022">
    <property type="entry name" value="HTH_5"/>
    <property type="match status" value="1"/>
</dbReference>
<dbReference type="CDD" id="cd00090">
    <property type="entry name" value="HTH_ARSR"/>
    <property type="match status" value="1"/>
</dbReference>
<dbReference type="Proteomes" id="UP001227831">
    <property type="component" value="Unassembled WGS sequence"/>
</dbReference>
<keyword evidence="5" id="KW-1185">Reference proteome</keyword>
<dbReference type="Pfam" id="PF00581">
    <property type="entry name" value="Rhodanese"/>
    <property type="match status" value="1"/>
</dbReference>